<proteinExistence type="predicted"/>
<keyword evidence="1" id="KW-0175">Coiled coil</keyword>
<dbReference type="AlphaFoldDB" id="A0A0W4ZLX0"/>
<keyword evidence="4" id="KW-1185">Reference proteome</keyword>
<dbReference type="EMBL" id="LFVZ01000005">
    <property type="protein sequence ID" value="KTW29377.1"/>
    <property type="molecule type" value="Genomic_DNA"/>
</dbReference>
<evidence type="ECO:0000256" key="1">
    <source>
        <dbReference type="SAM" id="Coils"/>
    </source>
</evidence>
<dbReference type="VEuPathDB" id="FungiDB:T552_01331"/>
<gene>
    <name evidence="3" type="ORF">T552_01331</name>
</gene>
<protein>
    <submittedName>
        <fullName evidence="3">Uncharacterized protein</fullName>
    </submittedName>
</protein>
<dbReference type="Proteomes" id="UP000054454">
    <property type="component" value="Unassembled WGS sequence"/>
</dbReference>
<evidence type="ECO:0000313" key="3">
    <source>
        <dbReference type="EMBL" id="KTW29377.1"/>
    </source>
</evidence>
<feature type="region of interest" description="Disordered" evidence="2">
    <location>
        <begin position="1"/>
        <end position="31"/>
    </location>
</feature>
<sequence>MESEDFQHKLDAAKKHMNEVKKKKRVNSSINNQNLNENVSISAGNSETISSLVTNKHLLESIEENPETYSKPQIKEKILDQENIQDVESSKLIENVQSLEENIVTKLHLEKTALDNSLNSSESITLQNEINELKLHVSLLEKNYHEINDKLNIILSKIQINNTLFEKKKEAGFVDNERINQLEMTVGDLKNKLEKTQEKQKILETSPKIICQTNLQTYDDLGFEDISLNTIYTSPIAKNTKQIYHETCRIDLKKIGGCAGCIGDIFEV</sequence>
<comment type="caution">
    <text evidence="3">The sequence shown here is derived from an EMBL/GenBank/DDBJ whole genome shotgun (WGS) entry which is preliminary data.</text>
</comment>
<feature type="compositionally biased region" description="Basic and acidic residues" evidence="2">
    <location>
        <begin position="1"/>
        <end position="20"/>
    </location>
</feature>
<evidence type="ECO:0000313" key="4">
    <source>
        <dbReference type="Proteomes" id="UP000054454"/>
    </source>
</evidence>
<accession>A0A0W4ZLX0</accession>
<feature type="coiled-coil region" evidence="1">
    <location>
        <begin position="179"/>
        <end position="206"/>
    </location>
</feature>
<reference evidence="4" key="1">
    <citation type="journal article" date="2016" name="Nat. Commun.">
        <title>Genome analysis of three Pneumocystis species reveals adaptation mechanisms to life exclusively in mammalian hosts.</title>
        <authorList>
            <person name="Ma L."/>
            <person name="Chen Z."/>
            <person name="Huang D.W."/>
            <person name="Kutty G."/>
            <person name="Ishihara M."/>
            <person name="Wang H."/>
            <person name="Abouelleil A."/>
            <person name="Bishop L."/>
            <person name="Davey E."/>
            <person name="Deng R."/>
            <person name="Deng X."/>
            <person name="Fan L."/>
            <person name="Fantoni G."/>
            <person name="Fitzgerald M."/>
            <person name="Gogineni E."/>
            <person name="Goldberg J.M."/>
            <person name="Handley G."/>
            <person name="Hu X."/>
            <person name="Huber C."/>
            <person name="Jiao X."/>
            <person name="Jones K."/>
            <person name="Levin J.Z."/>
            <person name="Liu Y."/>
            <person name="Macdonald P."/>
            <person name="Melnikov A."/>
            <person name="Raley C."/>
            <person name="Sassi M."/>
            <person name="Sherman B.T."/>
            <person name="Song X."/>
            <person name="Sykes S."/>
            <person name="Tran B."/>
            <person name="Walsh L."/>
            <person name="Xia Y."/>
            <person name="Yang J."/>
            <person name="Young S."/>
            <person name="Zeng Q."/>
            <person name="Zheng X."/>
            <person name="Stephens R."/>
            <person name="Nusbaum C."/>
            <person name="Birren B.W."/>
            <person name="Azadi P."/>
            <person name="Lempicki R.A."/>
            <person name="Cuomo C.A."/>
            <person name="Kovacs J.A."/>
        </authorList>
    </citation>
    <scope>NUCLEOTIDE SEQUENCE [LARGE SCALE GENOMIC DNA]</scope>
    <source>
        <strain evidence="4">B80</strain>
    </source>
</reference>
<dbReference type="RefSeq" id="XP_018226570.1">
    <property type="nucleotide sequence ID" value="XM_018369918.1"/>
</dbReference>
<dbReference type="GeneID" id="28936120"/>
<evidence type="ECO:0000256" key="2">
    <source>
        <dbReference type="SAM" id="MobiDB-lite"/>
    </source>
</evidence>
<name>A0A0W4ZLX0_PNEC8</name>
<dbReference type="OrthoDB" id="5398565at2759"/>
<organism evidence="3 4">
    <name type="scientific">Pneumocystis carinii (strain B80)</name>
    <name type="common">Rat pneumocystis pneumonia agent</name>
    <name type="synonym">Pneumocystis carinii f. sp. carinii</name>
    <dbReference type="NCBI Taxonomy" id="1408658"/>
    <lineage>
        <taxon>Eukaryota</taxon>
        <taxon>Fungi</taxon>
        <taxon>Dikarya</taxon>
        <taxon>Ascomycota</taxon>
        <taxon>Taphrinomycotina</taxon>
        <taxon>Pneumocystomycetes</taxon>
        <taxon>Pneumocystaceae</taxon>
        <taxon>Pneumocystis</taxon>
    </lineage>
</organism>
<feature type="coiled-coil region" evidence="1">
    <location>
        <begin position="123"/>
        <end position="150"/>
    </location>
</feature>